<dbReference type="RefSeq" id="WP_217334995.1">
    <property type="nucleotide sequence ID" value="NZ_JAHQZT010000010.1"/>
</dbReference>
<evidence type="ECO:0000313" key="2">
    <source>
        <dbReference type="EMBL" id="MBV0933574.1"/>
    </source>
</evidence>
<reference evidence="2 3" key="1">
    <citation type="submission" date="2021-06" db="EMBL/GenBank/DDBJ databases">
        <title>Bacterium isolated from marine sediment.</title>
        <authorList>
            <person name="Zhu K.-L."/>
            <person name="Du Z.-J."/>
            <person name="Liang Q.-Y."/>
        </authorList>
    </citation>
    <scope>NUCLEOTIDE SEQUENCE [LARGE SCALE GENOMIC DNA]</scope>
    <source>
        <strain evidence="2 3">A346</strain>
    </source>
</reference>
<feature type="signal peptide" evidence="1">
    <location>
        <begin position="1"/>
        <end position="21"/>
    </location>
</feature>
<feature type="chain" id="PRO_5045482342" evidence="1">
    <location>
        <begin position="22"/>
        <end position="141"/>
    </location>
</feature>
<organism evidence="2 3">
    <name type="scientific">Marinobacterium weihaiense</name>
    <dbReference type="NCBI Taxonomy" id="2851016"/>
    <lineage>
        <taxon>Bacteria</taxon>
        <taxon>Pseudomonadati</taxon>
        <taxon>Pseudomonadota</taxon>
        <taxon>Gammaproteobacteria</taxon>
        <taxon>Oceanospirillales</taxon>
        <taxon>Oceanospirillaceae</taxon>
        <taxon>Marinobacterium</taxon>
    </lineage>
</organism>
<accession>A0ABS6MCG8</accession>
<gene>
    <name evidence="2" type="ORF">KTN04_09515</name>
</gene>
<proteinExistence type="predicted"/>
<evidence type="ECO:0000256" key="1">
    <source>
        <dbReference type="SAM" id="SignalP"/>
    </source>
</evidence>
<keyword evidence="3" id="KW-1185">Reference proteome</keyword>
<keyword evidence="1" id="KW-0732">Signal</keyword>
<dbReference type="EMBL" id="JAHQZT010000010">
    <property type="protein sequence ID" value="MBV0933574.1"/>
    <property type="molecule type" value="Genomic_DNA"/>
</dbReference>
<evidence type="ECO:0000313" key="3">
    <source>
        <dbReference type="Proteomes" id="UP000755551"/>
    </source>
</evidence>
<comment type="caution">
    <text evidence="2">The sequence shown here is derived from an EMBL/GenBank/DDBJ whole genome shotgun (WGS) entry which is preliminary data.</text>
</comment>
<name>A0ABS6MCG8_9GAMM</name>
<sequence>MKTTGKLLAAALALTATLAQAQTFEQVFNEQRALYGKGHEFTFEGQTYTTLHPEELEAMAEPNRANAQALIDSADALRAQSAEVGNEWRDPARYIKQARAALAQEQFQQAMNLAARAKYQARVSLQQYEHSRATWHNAVPE</sequence>
<protein>
    <submittedName>
        <fullName evidence="2">Uncharacterized protein</fullName>
    </submittedName>
</protein>
<dbReference type="Proteomes" id="UP000755551">
    <property type="component" value="Unassembled WGS sequence"/>
</dbReference>